<evidence type="ECO:0000256" key="11">
    <source>
        <dbReference type="ARBA" id="ARBA00023228"/>
    </source>
</evidence>
<dbReference type="SUPFAM" id="SSF53474">
    <property type="entry name" value="alpha/beta-Hydrolases"/>
    <property type="match status" value="1"/>
</dbReference>
<reference evidence="18" key="1">
    <citation type="submission" date="2023-03" db="EMBL/GenBank/DDBJ databases">
        <title>Electrophorus voltai genome.</title>
        <authorList>
            <person name="Bian C."/>
        </authorList>
    </citation>
    <scope>NUCLEOTIDE SEQUENCE</scope>
    <source>
        <strain evidence="18">CB-2022</strain>
        <tissue evidence="18">Muscle</tissue>
    </source>
</reference>
<dbReference type="InterPro" id="IPR029058">
    <property type="entry name" value="AB_hydrolase_fold"/>
</dbReference>
<evidence type="ECO:0000256" key="3">
    <source>
        <dbReference type="ARBA" id="ARBA00011738"/>
    </source>
</evidence>
<comment type="function">
    <text evidence="13">Cleaves C-terminal amino acids linked to proline in peptides such as angiotensin II, III and des-Arg9-bradykinin. This cleavage occurs at acidic pH, but enzymatic activity is retained with some substrates at neutral pH.</text>
</comment>
<evidence type="ECO:0000256" key="5">
    <source>
        <dbReference type="ARBA" id="ARBA00022670"/>
    </source>
</evidence>
<dbReference type="AlphaFoldDB" id="A0AAD8YUX2"/>
<dbReference type="GO" id="GO:0060055">
    <property type="term" value="P:angiogenesis involved in wound healing"/>
    <property type="evidence" value="ECO:0007669"/>
    <property type="project" value="TreeGrafter"/>
</dbReference>
<name>A0AAD8YUX2_9TELE</name>
<evidence type="ECO:0000256" key="7">
    <source>
        <dbReference type="ARBA" id="ARBA00022801"/>
    </source>
</evidence>
<keyword evidence="6" id="KW-0732">Signal</keyword>
<dbReference type="PANTHER" id="PTHR11010">
    <property type="entry name" value="PROTEASE S28 PRO-X CARBOXYPEPTIDASE-RELATED"/>
    <property type="match status" value="1"/>
</dbReference>
<evidence type="ECO:0000256" key="1">
    <source>
        <dbReference type="ARBA" id="ARBA00004371"/>
    </source>
</evidence>
<dbReference type="Gene3D" id="1.20.120.980">
    <property type="entry name" value="Serine carboxypeptidase S28, SKS domain"/>
    <property type="match status" value="1"/>
</dbReference>
<evidence type="ECO:0000256" key="12">
    <source>
        <dbReference type="ARBA" id="ARBA00052013"/>
    </source>
</evidence>
<keyword evidence="19" id="KW-1185">Reference proteome</keyword>
<keyword evidence="8" id="KW-0865">Zymogen</keyword>
<dbReference type="InterPro" id="IPR042269">
    <property type="entry name" value="Ser_carbopepase_S28_SKS"/>
</dbReference>
<evidence type="ECO:0000256" key="10">
    <source>
        <dbReference type="ARBA" id="ARBA00023180"/>
    </source>
</evidence>
<keyword evidence="11" id="KW-0458">Lysosome</keyword>
<dbReference type="GO" id="GO:0043535">
    <property type="term" value="P:regulation of blood vessel endothelial cell migration"/>
    <property type="evidence" value="ECO:0007669"/>
    <property type="project" value="TreeGrafter"/>
</dbReference>
<dbReference type="Pfam" id="PF05577">
    <property type="entry name" value="Peptidase_S28"/>
    <property type="match status" value="1"/>
</dbReference>
<keyword evidence="5" id="KW-0645">Protease</keyword>
<keyword evidence="7" id="KW-0378">Hydrolase</keyword>
<evidence type="ECO:0000256" key="2">
    <source>
        <dbReference type="ARBA" id="ARBA00011079"/>
    </source>
</evidence>
<dbReference type="GO" id="GO:0006508">
    <property type="term" value="P:proteolysis"/>
    <property type="evidence" value="ECO:0007669"/>
    <property type="project" value="UniProtKB-KW"/>
</dbReference>
<dbReference type="PANTHER" id="PTHR11010:SF38">
    <property type="entry name" value="LYSOSOMAL PRO-X CARBOXYPEPTIDASE"/>
    <property type="match status" value="1"/>
</dbReference>
<comment type="caution">
    <text evidence="18">The sequence shown here is derived from an EMBL/GenBank/DDBJ whole genome shotgun (WGS) entry which is preliminary data.</text>
</comment>
<dbReference type="GO" id="GO:0008239">
    <property type="term" value="F:dipeptidyl-peptidase activity"/>
    <property type="evidence" value="ECO:0007669"/>
    <property type="project" value="TreeGrafter"/>
</dbReference>
<dbReference type="GO" id="GO:0003085">
    <property type="term" value="P:negative regulation of systemic arterial blood pressure"/>
    <property type="evidence" value="ECO:0007669"/>
    <property type="project" value="TreeGrafter"/>
</dbReference>
<keyword evidence="4" id="KW-0121">Carboxypeptidase</keyword>
<comment type="subunit">
    <text evidence="3">Homodimer.</text>
</comment>
<comment type="subcellular location">
    <subcellularLocation>
        <location evidence="1">Lysosome</location>
    </subcellularLocation>
</comment>
<keyword evidence="10" id="KW-0325">Glycoprotein</keyword>
<protein>
    <recommendedName>
        <fullName evidence="15">Lysosomal Pro-X carboxypeptidase</fullName>
        <ecNumber evidence="14">3.4.16.2</ecNumber>
    </recommendedName>
    <alternativeName>
        <fullName evidence="17">Proline carboxypeptidase</fullName>
    </alternativeName>
    <alternativeName>
        <fullName evidence="16">Prolylcarboxypeptidase</fullName>
    </alternativeName>
</protein>
<evidence type="ECO:0000256" key="17">
    <source>
        <dbReference type="ARBA" id="ARBA00076608"/>
    </source>
</evidence>
<evidence type="ECO:0000313" key="19">
    <source>
        <dbReference type="Proteomes" id="UP001239994"/>
    </source>
</evidence>
<dbReference type="Gene3D" id="3.40.50.1820">
    <property type="entry name" value="alpha/beta hydrolase"/>
    <property type="match status" value="1"/>
</dbReference>
<organism evidence="18 19">
    <name type="scientific">Electrophorus voltai</name>
    <dbReference type="NCBI Taxonomy" id="2609070"/>
    <lineage>
        <taxon>Eukaryota</taxon>
        <taxon>Metazoa</taxon>
        <taxon>Chordata</taxon>
        <taxon>Craniata</taxon>
        <taxon>Vertebrata</taxon>
        <taxon>Euteleostomi</taxon>
        <taxon>Actinopterygii</taxon>
        <taxon>Neopterygii</taxon>
        <taxon>Teleostei</taxon>
        <taxon>Ostariophysi</taxon>
        <taxon>Gymnotiformes</taxon>
        <taxon>Gymnotoidei</taxon>
        <taxon>Gymnotidae</taxon>
        <taxon>Electrophorus</taxon>
    </lineage>
</organism>
<dbReference type="EC" id="3.4.16.2" evidence="14"/>
<dbReference type="EMBL" id="JAROKS010000025">
    <property type="protein sequence ID" value="KAK1786386.1"/>
    <property type="molecule type" value="Genomic_DNA"/>
</dbReference>
<evidence type="ECO:0000256" key="6">
    <source>
        <dbReference type="ARBA" id="ARBA00022729"/>
    </source>
</evidence>
<dbReference type="FunFam" id="1.20.120.980:FF:000002">
    <property type="entry name" value="lysosomal Pro-X carboxypeptidase"/>
    <property type="match status" value="1"/>
</dbReference>
<sequence>MALAPPPSGAGVVACTGPLSSITPTLKHLGSCSKSFDRFPPPSVCTSSGEFGGFGGVWRSLEGLHHSDMAVRVTAVRLAALLVTMSCARALALQRNHILGRPRATRGFSESKRVYYRTLYFDQQIDHFGFLENGVFKQRYLLSDQHWHQNGPILFYTGNEGDITWFCNNTGFMWDVAEEMGAMLVFAEHRYYGESLPFGEESYSNAKYLNYLTSEQALADFAVLIKSLKASVTGAQNSPVIAVGGSYGGMLAAWLRMKYPSVVTGALAASAPIWQFTDMVPCGDFYKIVTQDFAKSGINCSKSIRRSWMAISNVSSTGEGLQWLSEEFGLCAPLKPQDVDDFRAWLQETWVNLAMVDYPYEANFLQHLPRWPVKVVCTHLQFDSGVTDRQLLHGVSQAVKVYYNYTGSAVCLNMSETATGSLGTRGWYYQACTEMVMPMCTDGIQDMFEPQSWSLQAFSDECYGLFGVRPREHWASMAYGGKKINSHSNIIFRRVKRLVLLTESNGDLDPWKSGGVTKSLSDSLVAIVIPDGAHHLDLRYSNEHDPQSVIQARALELQHIKQWIKQEQV</sequence>
<evidence type="ECO:0000256" key="9">
    <source>
        <dbReference type="ARBA" id="ARBA00023157"/>
    </source>
</evidence>
<dbReference type="GO" id="GO:0005764">
    <property type="term" value="C:lysosome"/>
    <property type="evidence" value="ECO:0007669"/>
    <property type="project" value="UniProtKB-SubCell"/>
</dbReference>
<proteinExistence type="inferred from homology"/>
<dbReference type="GO" id="GO:0004185">
    <property type="term" value="F:serine-type carboxypeptidase activity"/>
    <property type="evidence" value="ECO:0007669"/>
    <property type="project" value="UniProtKB-EC"/>
</dbReference>
<evidence type="ECO:0000256" key="15">
    <source>
        <dbReference type="ARBA" id="ARBA00073691"/>
    </source>
</evidence>
<dbReference type="InterPro" id="IPR008758">
    <property type="entry name" value="Peptidase_S28"/>
</dbReference>
<comment type="catalytic activity">
    <reaction evidence="12">
        <text>Cleavage of a -Pro-|-Xaa bond to release a C-terminal amino acid.</text>
        <dbReference type="EC" id="3.4.16.2"/>
    </reaction>
</comment>
<evidence type="ECO:0000256" key="8">
    <source>
        <dbReference type="ARBA" id="ARBA00023145"/>
    </source>
</evidence>
<accession>A0AAD8YUX2</accession>
<evidence type="ECO:0000256" key="16">
    <source>
        <dbReference type="ARBA" id="ARBA00076475"/>
    </source>
</evidence>
<keyword evidence="9" id="KW-1015">Disulfide bond</keyword>
<evidence type="ECO:0000256" key="13">
    <source>
        <dbReference type="ARBA" id="ARBA00059701"/>
    </source>
</evidence>
<gene>
    <name evidence="18" type="ORF">P4O66_018078</name>
</gene>
<comment type="similarity">
    <text evidence="2">Belongs to the peptidase S28 family.</text>
</comment>
<dbReference type="Proteomes" id="UP001239994">
    <property type="component" value="Unassembled WGS sequence"/>
</dbReference>
<evidence type="ECO:0000256" key="14">
    <source>
        <dbReference type="ARBA" id="ARBA00066456"/>
    </source>
</evidence>
<evidence type="ECO:0000256" key="4">
    <source>
        <dbReference type="ARBA" id="ARBA00022645"/>
    </source>
</evidence>
<evidence type="ECO:0000313" key="18">
    <source>
        <dbReference type="EMBL" id="KAK1786386.1"/>
    </source>
</evidence>